<gene>
    <name evidence="1" type="ORF">QAD02_010877</name>
</gene>
<proteinExistence type="predicted"/>
<accession>A0ACC2NWA2</accession>
<protein>
    <submittedName>
        <fullName evidence="1">Uncharacterized protein</fullName>
    </submittedName>
</protein>
<reference evidence="1" key="1">
    <citation type="submission" date="2023-04" db="EMBL/GenBank/DDBJ databases">
        <title>A chromosome-level genome assembly of the parasitoid wasp Eretmocerus hayati.</title>
        <authorList>
            <person name="Zhong Y."/>
            <person name="Liu S."/>
            <person name="Liu Y."/>
        </authorList>
    </citation>
    <scope>NUCLEOTIDE SEQUENCE</scope>
    <source>
        <strain evidence="1">ZJU_SS_LIU_2023</strain>
    </source>
</reference>
<organism evidence="1 2">
    <name type="scientific">Eretmocerus hayati</name>
    <dbReference type="NCBI Taxonomy" id="131215"/>
    <lineage>
        <taxon>Eukaryota</taxon>
        <taxon>Metazoa</taxon>
        <taxon>Ecdysozoa</taxon>
        <taxon>Arthropoda</taxon>
        <taxon>Hexapoda</taxon>
        <taxon>Insecta</taxon>
        <taxon>Pterygota</taxon>
        <taxon>Neoptera</taxon>
        <taxon>Endopterygota</taxon>
        <taxon>Hymenoptera</taxon>
        <taxon>Apocrita</taxon>
        <taxon>Proctotrupomorpha</taxon>
        <taxon>Chalcidoidea</taxon>
        <taxon>Aphelinidae</taxon>
        <taxon>Aphelininae</taxon>
        <taxon>Eretmocerus</taxon>
    </lineage>
</organism>
<evidence type="ECO:0000313" key="2">
    <source>
        <dbReference type="Proteomes" id="UP001239111"/>
    </source>
</evidence>
<sequence>MEDQFDAQISSDRDLMDRPVMSNLTGDELQVIRQLCEIANINSAFDSNNEIGVVTGASYMEDAELGPNEFQSSFNKCSSNPGNTYDSATSITSYDGIGIHGANDEVVIEFRDATNLFSNNRVRTQVENMKEAAHKQRVEEIAADLMSCEQIKNTQIPDNIFLQPGVEPSNQTTQTLYQSNMSGPYEEIDLGTTGSIIGNAMEMTDHGRLINQCSSDRASDEMLNNECRLITSGDTTSNRTEMMDYTNSIVNFDENLLNQDSEQNTPNTEERVE</sequence>
<evidence type="ECO:0000313" key="1">
    <source>
        <dbReference type="EMBL" id="KAJ8675091.1"/>
    </source>
</evidence>
<dbReference type="EMBL" id="CM056742">
    <property type="protein sequence ID" value="KAJ8675091.1"/>
    <property type="molecule type" value="Genomic_DNA"/>
</dbReference>
<dbReference type="Proteomes" id="UP001239111">
    <property type="component" value="Chromosome 2"/>
</dbReference>
<comment type="caution">
    <text evidence="1">The sequence shown here is derived from an EMBL/GenBank/DDBJ whole genome shotgun (WGS) entry which is preliminary data.</text>
</comment>
<keyword evidence="2" id="KW-1185">Reference proteome</keyword>
<name>A0ACC2NWA2_9HYME</name>